<dbReference type="CDD" id="cd09009">
    <property type="entry name" value="PNP-EcPNPII_like"/>
    <property type="match status" value="1"/>
</dbReference>
<comment type="caution">
    <text evidence="8">The sequence shown here is derived from an EMBL/GenBank/DDBJ whole genome shotgun (WGS) entry which is preliminary data.</text>
</comment>
<feature type="binding site" evidence="6">
    <location>
        <position position="191"/>
    </location>
    <ligand>
        <name>a purine D-ribonucleoside</name>
        <dbReference type="ChEBI" id="CHEBI:142355"/>
    </ligand>
</feature>
<feature type="binding site" evidence="6">
    <location>
        <position position="111"/>
    </location>
    <ligand>
        <name>phosphate</name>
        <dbReference type="ChEBI" id="CHEBI:43474"/>
    </ligand>
</feature>
<reference evidence="8 9" key="1">
    <citation type="submission" date="2022-12" db="EMBL/GenBank/DDBJ databases">
        <title>Metagenome assembled genome from gulf of manar.</title>
        <authorList>
            <person name="Kohli P."/>
            <person name="Pk S."/>
            <person name="Venkata Ramana C."/>
            <person name="Sasikala C."/>
        </authorList>
    </citation>
    <scope>NUCLEOTIDE SEQUENCE [LARGE SCALE GENOMIC DNA]</scope>
    <source>
        <strain evidence="8">JB008</strain>
    </source>
</reference>
<dbReference type="AlphaFoldDB" id="A0AAJ1IG90"/>
<dbReference type="GO" id="GO:0004731">
    <property type="term" value="F:purine-nucleoside phosphorylase activity"/>
    <property type="evidence" value="ECO:0007669"/>
    <property type="project" value="UniProtKB-EC"/>
</dbReference>
<evidence type="ECO:0000313" key="9">
    <source>
        <dbReference type="Proteomes" id="UP001221217"/>
    </source>
</evidence>
<dbReference type="NCBIfam" id="NF006054">
    <property type="entry name" value="PRK08202.1"/>
    <property type="match status" value="1"/>
</dbReference>
<comment type="similarity">
    <text evidence="2 5">Belongs to the PNP/MTAP phosphorylase family.</text>
</comment>
<gene>
    <name evidence="8" type="ORF">PQJ61_11280</name>
</gene>
<dbReference type="PANTHER" id="PTHR11904:SF9">
    <property type="entry name" value="PURINE NUCLEOSIDE PHOSPHORYLASE-RELATED"/>
    <property type="match status" value="1"/>
</dbReference>
<dbReference type="Proteomes" id="UP001221217">
    <property type="component" value="Unassembled WGS sequence"/>
</dbReference>
<feature type="binding site" evidence="6">
    <location>
        <position position="210"/>
    </location>
    <ligand>
        <name>phosphate</name>
        <dbReference type="ChEBI" id="CHEBI:43474"/>
    </ligand>
</feature>
<dbReference type="Pfam" id="PF01048">
    <property type="entry name" value="PNP_UDP_1"/>
    <property type="match status" value="1"/>
</dbReference>
<dbReference type="InterPro" id="IPR011268">
    <property type="entry name" value="Purine_phosphorylase"/>
</dbReference>
<evidence type="ECO:0000256" key="4">
    <source>
        <dbReference type="ARBA" id="ARBA00022679"/>
    </source>
</evidence>
<evidence type="ECO:0000256" key="3">
    <source>
        <dbReference type="ARBA" id="ARBA00022676"/>
    </source>
</evidence>
<comment type="function">
    <text evidence="5">The purine nucleoside phosphorylases catalyze the phosphorolytic breakdown of the N-glycosidic bond in the beta-(deoxy)ribonucleoside molecules, with the formation of the corresponding free purine bases and pentose-1-phosphate.</text>
</comment>
<dbReference type="PIRSF" id="PIRSF000477">
    <property type="entry name" value="PurNPase"/>
    <property type="match status" value="1"/>
</dbReference>
<dbReference type="NCBIfam" id="TIGR01697">
    <property type="entry name" value="PNPH-PUNA-XAPA"/>
    <property type="match status" value="1"/>
</dbReference>
<dbReference type="Gene3D" id="3.40.50.1580">
    <property type="entry name" value="Nucleoside phosphorylase domain"/>
    <property type="match status" value="1"/>
</dbReference>
<dbReference type="InterPro" id="IPR035994">
    <property type="entry name" value="Nucleoside_phosphorylase_sf"/>
</dbReference>
<feature type="binding site" evidence="6">
    <location>
        <position position="59"/>
    </location>
    <ligand>
        <name>phosphate</name>
        <dbReference type="ChEBI" id="CHEBI:43474"/>
    </ligand>
</feature>
<dbReference type="GO" id="GO:0005737">
    <property type="term" value="C:cytoplasm"/>
    <property type="evidence" value="ECO:0007669"/>
    <property type="project" value="TreeGrafter"/>
</dbReference>
<feature type="binding site" evidence="6">
    <location>
        <begin position="79"/>
        <end position="81"/>
    </location>
    <ligand>
        <name>phosphate</name>
        <dbReference type="ChEBI" id="CHEBI:43474"/>
    </ligand>
</feature>
<proteinExistence type="inferred from homology"/>
<evidence type="ECO:0000256" key="5">
    <source>
        <dbReference type="PIRNR" id="PIRNR000477"/>
    </source>
</evidence>
<organism evidence="8 9">
    <name type="scientific">Candidatus Thalassospirochaeta sargassi</name>
    <dbReference type="NCBI Taxonomy" id="3119039"/>
    <lineage>
        <taxon>Bacteria</taxon>
        <taxon>Pseudomonadati</taxon>
        <taxon>Spirochaetota</taxon>
        <taxon>Spirochaetia</taxon>
        <taxon>Spirochaetales</taxon>
        <taxon>Spirochaetaceae</taxon>
        <taxon>Candidatus Thalassospirochaeta</taxon>
    </lineage>
</organism>
<dbReference type="EMBL" id="JAQQAL010000024">
    <property type="protein sequence ID" value="MDC7227333.1"/>
    <property type="molecule type" value="Genomic_DNA"/>
</dbReference>
<dbReference type="GO" id="GO:0009116">
    <property type="term" value="P:nucleoside metabolic process"/>
    <property type="evidence" value="ECO:0007669"/>
    <property type="project" value="InterPro"/>
</dbReference>
<sequence>MDNIIDSACDMVKTRIGKVPDIALVLGSGLGSIAGRMRDGISIPYSEIPGFSESTAPGHTSRLVCGYLNKIKIIILQGRFHYYEGYRMEQITYPVRFLKKLGCSTLFLTNASGGINRRFTPGDLMLITDHINLTGQNPLIGPNDITIGERFPDMTRAYSPELIDIAEKSAAKLGIGLQKGVYAWMSGPSFETPAEIRMLEIIGADTVGMSTVPEVIAASHAGLKVIAISCISNMAAGILEQPVSAEEVNEVGNAIAEKFAALISAIIQSPYLSSRGPNK</sequence>
<evidence type="ECO:0000256" key="1">
    <source>
        <dbReference type="ARBA" id="ARBA00005058"/>
    </source>
</evidence>
<evidence type="ECO:0000259" key="7">
    <source>
        <dbReference type="Pfam" id="PF01048"/>
    </source>
</evidence>
<evidence type="ECO:0000313" key="8">
    <source>
        <dbReference type="EMBL" id="MDC7227333.1"/>
    </source>
</evidence>
<protein>
    <recommendedName>
        <fullName evidence="5">Purine nucleoside phosphorylase</fullName>
        <ecNumber evidence="5">2.4.2.1</ecNumber>
    </recommendedName>
    <alternativeName>
        <fullName evidence="5">Inosine-guanosine phosphorylase</fullName>
    </alternativeName>
</protein>
<dbReference type="EC" id="2.4.2.1" evidence="5"/>
<evidence type="ECO:0000256" key="6">
    <source>
        <dbReference type="PIRSR" id="PIRSR000477-2"/>
    </source>
</evidence>
<feature type="binding site" evidence="6">
    <location>
        <position position="28"/>
    </location>
    <ligand>
        <name>phosphate</name>
        <dbReference type="ChEBI" id="CHEBI:43474"/>
    </ligand>
</feature>
<keyword evidence="3 5" id="KW-0328">Glycosyltransferase</keyword>
<feature type="domain" description="Nucleoside phosphorylase" evidence="7">
    <location>
        <begin position="22"/>
        <end position="267"/>
    </location>
</feature>
<dbReference type="NCBIfam" id="TIGR01700">
    <property type="entry name" value="PNPH"/>
    <property type="match status" value="1"/>
</dbReference>
<keyword evidence="4 5" id="KW-0808">Transferase</keyword>
<accession>A0AAJ1IG90</accession>
<dbReference type="InterPro" id="IPR011270">
    <property type="entry name" value="Pur_Nuc_Pase_Ino/Guo-sp"/>
</dbReference>
<feature type="binding site" evidence="6">
    <location>
        <position position="233"/>
    </location>
    <ligand>
        <name>a purine D-ribonucleoside</name>
        <dbReference type="ChEBI" id="CHEBI:142355"/>
    </ligand>
</feature>
<dbReference type="InterPro" id="IPR000845">
    <property type="entry name" value="Nucleoside_phosphorylase_d"/>
</dbReference>
<dbReference type="PANTHER" id="PTHR11904">
    <property type="entry name" value="METHYLTHIOADENOSINE/PURINE NUCLEOSIDE PHOSPHORYLASE"/>
    <property type="match status" value="1"/>
</dbReference>
<evidence type="ECO:0000256" key="2">
    <source>
        <dbReference type="ARBA" id="ARBA00006751"/>
    </source>
</evidence>
<comment type="pathway">
    <text evidence="1 5">Purine metabolism; purine nucleoside salvage.</text>
</comment>
<dbReference type="SUPFAM" id="SSF53167">
    <property type="entry name" value="Purine and uridine phosphorylases"/>
    <property type="match status" value="1"/>
</dbReference>
<name>A0AAJ1IG90_9SPIO</name>